<comment type="caution">
    <text evidence="2">The sequence shown here is derived from an EMBL/GenBank/DDBJ whole genome shotgun (WGS) entry which is preliminary data.</text>
</comment>
<name>A0AAW0F9P5_9APHY</name>
<feature type="compositionally biased region" description="Low complexity" evidence="1">
    <location>
        <begin position="35"/>
        <end position="69"/>
    </location>
</feature>
<feature type="region of interest" description="Disordered" evidence="1">
    <location>
        <begin position="1"/>
        <end position="105"/>
    </location>
</feature>
<organism evidence="2 3">
    <name type="scientific">Cerrena zonata</name>
    <dbReference type="NCBI Taxonomy" id="2478898"/>
    <lineage>
        <taxon>Eukaryota</taxon>
        <taxon>Fungi</taxon>
        <taxon>Dikarya</taxon>
        <taxon>Basidiomycota</taxon>
        <taxon>Agaricomycotina</taxon>
        <taxon>Agaricomycetes</taxon>
        <taxon>Polyporales</taxon>
        <taxon>Cerrenaceae</taxon>
        <taxon>Cerrena</taxon>
    </lineage>
</organism>
<keyword evidence="3" id="KW-1185">Reference proteome</keyword>
<dbReference type="Proteomes" id="UP001385951">
    <property type="component" value="Unassembled WGS sequence"/>
</dbReference>
<sequence>MIDEKTLPPPDRAGGAASPPPAYPEPSFSRAQQLSPTVSSPTSLSASSSSPYPTQTSRNFSQPQQEVVLQPPPMGIPEPVTPPINESNVPSIPARVSRPPTTTTA</sequence>
<evidence type="ECO:0000313" key="3">
    <source>
        <dbReference type="Proteomes" id="UP001385951"/>
    </source>
</evidence>
<evidence type="ECO:0000313" key="2">
    <source>
        <dbReference type="EMBL" id="KAK7677738.1"/>
    </source>
</evidence>
<dbReference type="AlphaFoldDB" id="A0AAW0F9P5"/>
<protein>
    <submittedName>
        <fullName evidence="2">Uncharacterized protein</fullName>
    </submittedName>
</protein>
<gene>
    <name evidence="2" type="ORF">QCA50_019290</name>
</gene>
<accession>A0AAW0F9P5</accession>
<feature type="compositionally biased region" description="Pro residues" evidence="1">
    <location>
        <begin position="70"/>
        <end position="82"/>
    </location>
</feature>
<proteinExistence type="predicted"/>
<dbReference type="EMBL" id="JASBNA010000083">
    <property type="protein sequence ID" value="KAK7677738.1"/>
    <property type="molecule type" value="Genomic_DNA"/>
</dbReference>
<evidence type="ECO:0000256" key="1">
    <source>
        <dbReference type="SAM" id="MobiDB-lite"/>
    </source>
</evidence>
<reference evidence="2 3" key="1">
    <citation type="submission" date="2022-09" db="EMBL/GenBank/DDBJ databases">
        <authorList>
            <person name="Palmer J.M."/>
        </authorList>
    </citation>
    <scope>NUCLEOTIDE SEQUENCE [LARGE SCALE GENOMIC DNA]</scope>
    <source>
        <strain evidence="2 3">DSM 7382</strain>
    </source>
</reference>